<evidence type="ECO:0000256" key="1">
    <source>
        <dbReference type="SAM" id="MobiDB-lite"/>
    </source>
</evidence>
<dbReference type="InterPro" id="IPR002060">
    <property type="entry name" value="Squ/phyt_synthse"/>
</dbReference>
<dbReference type="InterPro" id="IPR008949">
    <property type="entry name" value="Isoprenoid_synthase_dom_sf"/>
</dbReference>
<evidence type="ECO:0000259" key="2">
    <source>
        <dbReference type="PROSITE" id="PS50904"/>
    </source>
</evidence>
<dbReference type="SMR" id="A0A7I8WZB0"/>
<dbReference type="SUPFAM" id="SSF48576">
    <property type="entry name" value="Terpenoid synthases"/>
    <property type="match status" value="1"/>
</dbReference>
<evidence type="ECO:0000313" key="3">
    <source>
        <dbReference type="EMBL" id="CAD5217972.1"/>
    </source>
</evidence>
<dbReference type="Pfam" id="PF00494">
    <property type="entry name" value="SQS_PSY"/>
    <property type="match status" value="1"/>
</dbReference>
<reference evidence="3" key="1">
    <citation type="submission" date="2020-09" db="EMBL/GenBank/DDBJ databases">
        <authorList>
            <person name="Kikuchi T."/>
        </authorList>
    </citation>
    <scope>NUCLEOTIDE SEQUENCE</scope>
    <source>
        <strain evidence="3">Ka4C1</strain>
    </source>
</reference>
<dbReference type="Gene3D" id="1.10.600.10">
    <property type="entry name" value="Farnesyl Diphosphate Synthase"/>
    <property type="match status" value="1"/>
</dbReference>
<dbReference type="Proteomes" id="UP000659654">
    <property type="component" value="Unassembled WGS sequence"/>
</dbReference>
<feature type="region of interest" description="Disordered" evidence="1">
    <location>
        <begin position="172"/>
        <end position="196"/>
    </location>
</feature>
<dbReference type="OrthoDB" id="341300at2759"/>
<dbReference type="EMBL" id="CAJFCV020000002">
    <property type="protein sequence ID" value="CAG9102246.1"/>
    <property type="molecule type" value="Genomic_DNA"/>
</dbReference>
<dbReference type="Pfam" id="PF04707">
    <property type="entry name" value="PRELI"/>
    <property type="match status" value="1"/>
</dbReference>
<feature type="domain" description="PRELI/MSF1" evidence="2">
    <location>
        <begin position="1"/>
        <end position="173"/>
    </location>
</feature>
<proteinExistence type="predicted"/>
<dbReference type="Proteomes" id="UP000582659">
    <property type="component" value="Unassembled WGS sequence"/>
</dbReference>
<gene>
    <name evidence="3" type="ORF">BXYJ_LOCUS5365</name>
</gene>
<dbReference type="InterPro" id="IPR006797">
    <property type="entry name" value="PRELI/MSF1_dom"/>
</dbReference>
<dbReference type="PROSITE" id="PS50904">
    <property type="entry name" value="PRELI_MSF1"/>
    <property type="match status" value="1"/>
</dbReference>
<organism evidence="3 4">
    <name type="scientific">Bursaphelenchus xylophilus</name>
    <name type="common">Pinewood nematode worm</name>
    <name type="synonym">Aphelenchoides xylophilus</name>
    <dbReference type="NCBI Taxonomy" id="6326"/>
    <lineage>
        <taxon>Eukaryota</taxon>
        <taxon>Metazoa</taxon>
        <taxon>Ecdysozoa</taxon>
        <taxon>Nematoda</taxon>
        <taxon>Chromadorea</taxon>
        <taxon>Rhabditida</taxon>
        <taxon>Tylenchina</taxon>
        <taxon>Tylenchomorpha</taxon>
        <taxon>Aphelenchoidea</taxon>
        <taxon>Aphelenchoididae</taxon>
        <taxon>Bursaphelenchus</taxon>
    </lineage>
</organism>
<sequence length="521" mass="60027">MRFWEASNYLFNYAFNEVSTVFYERYPNSYAKHIMSEDVIDRQITKDQIITRKLIVKKGNSFLNAVPKWMSRLASVKTIPTIEESIFDRRTRKLTTYTRNVSFRDILILDEKCYYHPVDQNKTEVRREVACEVNYGRFSGLIEKVILMTFRKTIKKTLAGFNEKLEERFDRHANQRNLVHPKRSNAQERRLEPGGQSRQLLHLRTSRKMLPAKVRLIPRAFRRSAHSSAQTKNLDPLHHCRQLVHRHDYEHFLTIQLIKDNEIKSALLSILSLNVEISLIRAKIRPNSGVDGINQLKFWKDSMKILAGLEKGPVPRQPTIKALQANCKIDQTKLILLENLVTARQQTLGDRPFKDMTSLEEHSKLLNSSLIQLLASELGSDSNSEALKNVADKIGVSLGVTTLMRATLPLLKEGVVMLPQDLLQIHGLTPDRVYNNKNPEAFKALVKDLYSTAEISLKSARKLSAEIPATKRPAFMASALKIDHALKCVKRADYSLFTKELQQHGPFAATVLWWRFKRNRF</sequence>
<protein>
    <submittedName>
        <fullName evidence="3">(pine wood nematode) hypothetical protein</fullName>
    </submittedName>
</protein>
<dbReference type="EMBL" id="CAJFDI010000002">
    <property type="protein sequence ID" value="CAD5217972.1"/>
    <property type="molecule type" value="Genomic_DNA"/>
</dbReference>
<dbReference type="PANTHER" id="PTHR11158">
    <property type="entry name" value="MSF1/PX19 RELATED"/>
    <property type="match status" value="1"/>
</dbReference>
<accession>A0A7I8WZB0</accession>
<comment type="caution">
    <text evidence="3">The sequence shown here is derived from an EMBL/GenBank/DDBJ whole genome shotgun (WGS) entry which is preliminary data.</text>
</comment>
<dbReference type="InterPro" id="IPR037365">
    <property type="entry name" value="Slowmo/Ups"/>
</dbReference>
<keyword evidence="4" id="KW-1185">Reference proteome</keyword>
<name>A0A7I8WZB0_BURXY</name>
<dbReference type="GO" id="GO:0005758">
    <property type="term" value="C:mitochondrial intermembrane space"/>
    <property type="evidence" value="ECO:0007669"/>
    <property type="project" value="InterPro"/>
</dbReference>
<evidence type="ECO:0000313" key="4">
    <source>
        <dbReference type="Proteomes" id="UP000659654"/>
    </source>
</evidence>
<dbReference type="AlphaFoldDB" id="A0A7I8WZB0"/>